<reference evidence="1 2" key="2">
    <citation type="journal article" date="2011" name="PLoS Genet.">
        <title>Caenorhabditis briggsae recombinant inbred line genotypes reveal inter-strain incompatibility and the evolution of recombination.</title>
        <authorList>
            <person name="Ross J.A."/>
            <person name="Koboldt D.C."/>
            <person name="Staisch J.E."/>
            <person name="Chamberlin H.M."/>
            <person name="Gupta B.P."/>
            <person name="Miller R.D."/>
            <person name="Baird S.E."/>
            <person name="Haag E.S."/>
        </authorList>
    </citation>
    <scope>NUCLEOTIDE SEQUENCE [LARGE SCALE GENOMIC DNA]</scope>
    <source>
        <strain evidence="1 2">AF16</strain>
    </source>
</reference>
<name>B6II59_CAEBR</name>
<keyword evidence="2" id="KW-1185">Reference proteome</keyword>
<dbReference type="EMBL" id="HE600908">
    <property type="protein sequence ID" value="CAR99589.1"/>
    <property type="molecule type" value="Genomic_DNA"/>
</dbReference>
<dbReference type="HOGENOM" id="CLU_3413283_0_0_1"/>
<accession>B6II59</accession>
<evidence type="ECO:0000313" key="2">
    <source>
        <dbReference type="Proteomes" id="UP000008549"/>
    </source>
</evidence>
<organism evidence="1 2">
    <name type="scientific">Caenorhabditis briggsae</name>
    <dbReference type="NCBI Taxonomy" id="6238"/>
    <lineage>
        <taxon>Eukaryota</taxon>
        <taxon>Metazoa</taxon>
        <taxon>Ecdysozoa</taxon>
        <taxon>Nematoda</taxon>
        <taxon>Chromadorea</taxon>
        <taxon>Rhabditida</taxon>
        <taxon>Rhabditina</taxon>
        <taxon>Rhabditomorpha</taxon>
        <taxon>Rhabditoidea</taxon>
        <taxon>Rhabditidae</taxon>
        <taxon>Peloderinae</taxon>
        <taxon>Caenorhabditis</taxon>
    </lineage>
</organism>
<dbReference type="InParanoid" id="B6II59"/>
<dbReference type="RefSeq" id="XP_045099152.1">
    <property type="nucleotide sequence ID" value="XM_045236440.1"/>
</dbReference>
<proteinExistence type="predicted"/>
<dbReference type="AlphaFoldDB" id="B6II59"/>
<sequence length="28" mass="3227">MLRFCFGRRCNTCRGTRCCSSFCTSQDS</sequence>
<reference evidence="1 2" key="1">
    <citation type="journal article" date="2003" name="PLoS Biol.">
        <title>The genome sequence of Caenorhabditis briggsae: a platform for comparative genomics.</title>
        <authorList>
            <person name="Stein L.D."/>
            <person name="Bao Z."/>
            <person name="Blasiar D."/>
            <person name="Blumenthal T."/>
            <person name="Brent M.R."/>
            <person name="Chen N."/>
            <person name="Chinwalla A."/>
            <person name="Clarke L."/>
            <person name="Clee C."/>
            <person name="Coghlan A."/>
            <person name="Coulson A."/>
            <person name="D'Eustachio P."/>
            <person name="Fitch D.H."/>
            <person name="Fulton L.A."/>
            <person name="Fulton R.E."/>
            <person name="Griffiths-Jones S."/>
            <person name="Harris T.W."/>
            <person name="Hillier L.W."/>
            <person name="Kamath R."/>
            <person name="Kuwabara P.E."/>
            <person name="Mardis E.R."/>
            <person name="Marra M.A."/>
            <person name="Miner T.L."/>
            <person name="Minx P."/>
            <person name="Mullikin J.C."/>
            <person name="Plumb R.W."/>
            <person name="Rogers J."/>
            <person name="Schein J.E."/>
            <person name="Sohrmann M."/>
            <person name="Spieth J."/>
            <person name="Stajich J.E."/>
            <person name="Wei C."/>
            <person name="Willey D."/>
            <person name="Wilson R.K."/>
            <person name="Durbin R."/>
            <person name="Waterston R.H."/>
        </authorList>
    </citation>
    <scope>NUCLEOTIDE SEQUENCE [LARGE SCALE GENOMIC DNA]</scope>
    <source>
        <strain evidence="1 2">AF16</strain>
    </source>
</reference>
<dbReference type="Proteomes" id="UP000008549">
    <property type="component" value="Unassembled WGS sequence"/>
</dbReference>
<gene>
    <name evidence="1" type="ORF">CBG26858</name>
    <name evidence="1" type="ORF">CBG_26858</name>
</gene>
<dbReference type="KEGG" id="cbr:CBG_26858"/>
<dbReference type="GeneID" id="68918323"/>
<protein>
    <submittedName>
        <fullName evidence="1">Protein CBG26858</fullName>
    </submittedName>
</protein>
<evidence type="ECO:0000313" key="1">
    <source>
        <dbReference type="EMBL" id="CAR99589.1"/>
    </source>
</evidence>
<dbReference type="CTD" id="68918323"/>